<gene>
    <name evidence="1" type="ORF">A8926_6688</name>
</gene>
<dbReference type="RefSeq" id="WP_010310026.1">
    <property type="nucleotide sequence ID" value="NZ_CP061007.1"/>
</dbReference>
<dbReference type="OrthoDB" id="9771433at2"/>
<dbReference type="PANTHER" id="PTHR42905:SF5">
    <property type="entry name" value="CARBOXYVINYL-CARBOXYPHOSPHONATE PHOSPHORYLMUTASE, CHLOROPLASTIC"/>
    <property type="match status" value="1"/>
</dbReference>
<dbReference type="Proteomes" id="UP000233786">
    <property type="component" value="Unassembled WGS sequence"/>
</dbReference>
<evidence type="ECO:0000313" key="1">
    <source>
        <dbReference type="EMBL" id="PKW18588.1"/>
    </source>
</evidence>
<dbReference type="InterPro" id="IPR039556">
    <property type="entry name" value="ICL/PEPM"/>
</dbReference>
<accession>A0A2N3Y6U6</accession>
<dbReference type="InterPro" id="IPR040442">
    <property type="entry name" value="Pyrv_kinase-like_dom_sf"/>
</dbReference>
<evidence type="ECO:0000313" key="2">
    <source>
        <dbReference type="Proteomes" id="UP000233786"/>
    </source>
</evidence>
<keyword evidence="2" id="KW-1185">Reference proteome</keyword>
<dbReference type="GO" id="GO:0016833">
    <property type="term" value="F:oxo-acid-lyase activity"/>
    <property type="evidence" value="ECO:0007669"/>
    <property type="project" value="UniProtKB-ARBA"/>
</dbReference>
<dbReference type="PANTHER" id="PTHR42905">
    <property type="entry name" value="PHOSPHOENOLPYRUVATE CARBOXYLASE"/>
    <property type="match status" value="1"/>
</dbReference>
<dbReference type="SUPFAM" id="SSF51621">
    <property type="entry name" value="Phosphoenolpyruvate/pyruvate domain"/>
    <property type="match status" value="1"/>
</dbReference>
<dbReference type="CDD" id="cd00377">
    <property type="entry name" value="ICL_PEPM"/>
    <property type="match status" value="1"/>
</dbReference>
<dbReference type="STRING" id="994479.GCA_000194155_04800"/>
<dbReference type="Gene3D" id="3.20.20.60">
    <property type="entry name" value="Phosphoenolpyruvate-binding domains"/>
    <property type="match status" value="1"/>
</dbReference>
<protein>
    <submittedName>
        <fullName evidence="1">Methylisocitrate lyase</fullName>
    </submittedName>
</protein>
<dbReference type="EMBL" id="PJNB01000001">
    <property type="protein sequence ID" value="PKW18588.1"/>
    <property type="molecule type" value="Genomic_DNA"/>
</dbReference>
<reference evidence="1" key="1">
    <citation type="submission" date="2017-12" db="EMBL/GenBank/DDBJ databases">
        <title>Sequencing the genomes of 1000 Actinobacteria strains.</title>
        <authorList>
            <person name="Klenk H.-P."/>
        </authorList>
    </citation>
    <scope>NUCLEOTIDE SEQUENCE [LARGE SCALE GENOMIC DNA]</scope>
    <source>
        <strain evidence="1">DSM 44228</strain>
    </source>
</reference>
<organism evidence="1 2">
    <name type="scientific">Saccharopolyspora spinosa</name>
    <dbReference type="NCBI Taxonomy" id="60894"/>
    <lineage>
        <taxon>Bacteria</taxon>
        <taxon>Bacillati</taxon>
        <taxon>Actinomycetota</taxon>
        <taxon>Actinomycetes</taxon>
        <taxon>Pseudonocardiales</taxon>
        <taxon>Pseudonocardiaceae</taxon>
        <taxon>Saccharopolyspora</taxon>
    </lineage>
</organism>
<name>A0A2N3Y6U6_SACSN</name>
<comment type="caution">
    <text evidence="1">The sequence shown here is derived from an EMBL/GenBank/DDBJ whole genome shotgun (WGS) entry which is preliminary data.</text>
</comment>
<keyword evidence="1" id="KW-0456">Lyase</keyword>
<dbReference type="AlphaFoldDB" id="A0A2N3Y6U6"/>
<proteinExistence type="predicted"/>
<sequence length="299" mass="32659">MRKTDSRTSAAPRRRQDFQNLLTGPTFTAVGVYDAISARAAESAEFSSLLVTGYGVAATYGYPDIGLLSQREVFDATERIVSSTSLPVIADADTGYGGVLNVMRTVEVFEQMGAAAIQIEDQTFPKRCGSMSGKSIIDVDEMRQKVNAAVTARTDASMPIIVRTDALLVSGLEDAIARAVAYEQEGADVILLHGTRSFDEIAECAGHISVPLAVISSESKKSIMARRSEYERAGARLVEFPLSLLFAQATMQQHYAKRLVEETTNRAVADDVMPFDTFTDFMAMNQWRDLEAKWVSATE</sequence>
<dbReference type="InterPro" id="IPR015813">
    <property type="entry name" value="Pyrv/PenolPyrv_kinase-like_dom"/>
</dbReference>
<dbReference type="Pfam" id="PF13714">
    <property type="entry name" value="PEP_mutase"/>
    <property type="match status" value="1"/>
</dbReference>